<dbReference type="InterPro" id="IPR049574">
    <property type="entry name" value="CrtA-like"/>
</dbReference>
<dbReference type="Proteomes" id="UP000238801">
    <property type="component" value="Unassembled WGS sequence"/>
</dbReference>
<dbReference type="GO" id="GO:0004497">
    <property type="term" value="F:monooxygenase activity"/>
    <property type="evidence" value="ECO:0007669"/>
    <property type="project" value="UniProtKB-KW"/>
</dbReference>
<keyword evidence="2" id="KW-0503">Monooxygenase</keyword>
<dbReference type="RefSeq" id="WP_211292380.1">
    <property type="nucleotide sequence ID" value="NZ_PVTT01000002.1"/>
</dbReference>
<feature type="region of interest" description="Disordered" evidence="1">
    <location>
        <begin position="1"/>
        <end position="21"/>
    </location>
</feature>
<name>A0A2T0X2S9_9RHOB</name>
<protein>
    <submittedName>
        <fullName evidence="2">Spheroidene monooxygenase</fullName>
    </submittedName>
</protein>
<dbReference type="EMBL" id="PVTT01000002">
    <property type="protein sequence ID" value="PRY93256.1"/>
    <property type="molecule type" value="Genomic_DNA"/>
</dbReference>
<organism evidence="2 3">
    <name type="scientific">Hasllibacter halocynthiae</name>
    <dbReference type="NCBI Taxonomy" id="595589"/>
    <lineage>
        <taxon>Bacteria</taxon>
        <taxon>Pseudomonadati</taxon>
        <taxon>Pseudomonadota</taxon>
        <taxon>Alphaproteobacteria</taxon>
        <taxon>Rhodobacterales</taxon>
        <taxon>Roseobacteraceae</taxon>
        <taxon>Hasllibacter</taxon>
    </lineage>
</organism>
<keyword evidence="3" id="KW-1185">Reference proteome</keyword>
<comment type="caution">
    <text evidence="2">The sequence shown here is derived from an EMBL/GenBank/DDBJ whole genome shotgun (WGS) entry which is preliminary data.</text>
</comment>
<feature type="compositionally biased region" description="Pro residues" evidence="1">
    <location>
        <begin position="252"/>
        <end position="288"/>
    </location>
</feature>
<reference evidence="2 3" key="1">
    <citation type="submission" date="2018-03" db="EMBL/GenBank/DDBJ databases">
        <title>Genomic Encyclopedia of Archaeal and Bacterial Type Strains, Phase II (KMG-II): from individual species to whole genera.</title>
        <authorList>
            <person name="Goeker M."/>
        </authorList>
    </citation>
    <scope>NUCLEOTIDE SEQUENCE [LARGE SCALE GENOMIC DNA]</scope>
    <source>
        <strain evidence="2 3">DSM 29318</strain>
    </source>
</reference>
<gene>
    <name evidence="2" type="ORF">BCF33_2123</name>
</gene>
<accession>A0A2T0X2S9</accession>
<dbReference type="AlphaFoldDB" id="A0A2T0X2S9"/>
<proteinExistence type="predicted"/>
<evidence type="ECO:0000313" key="2">
    <source>
        <dbReference type="EMBL" id="PRY93256.1"/>
    </source>
</evidence>
<dbReference type="CDD" id="cd21650">
    <property type="entry name" value="CrtA-like"/>
    <property type="match status" value="1"/>
</dbReference>
<evidence type="ECO:0000313" key="3">
    <source>
        <dbReference type="Proteomes" id="UP000238801"/>
    </source>
</evidence>
<sequence length="294" mass="31063">MRAADLLSSAGPAVADGPRRRPGGHVTLSLHRFGLGRLPWVLAQMGAARWPLLHVPGLAFFKLCGSGSGHGFAPRPNPRVWAILCAWDDAADADRALARPPFTRWRAAARESALLRMTPTSVRGLWSGRPPFAAGPAPGGAPLAVLTRATIRARGLRGFWARQRAIAPGIPDAGILLKAGLGEMPWLHQITFSVWPDGAAMRRFARSGRHAEAIGAVRRNGWFAEELYARLALTAASGTWEGRDLADLAAPARPPVPPGRPLPDPAPGPHPGPDPGPRPGPRPGPGRPVPQAAA</sequence>
<feature type="region of interest" description="Disordered" evidence="1">
    <location>
        <begin position="247"/>
        <end position="294"/>
    </location>
</feature>
<evidence type="ECO:0000256" key="1">
    <source>
        <dbReference type="SAM" id="MobiDB-lite"/>
    </source>
</evidence>
<keyword evidence="2" id="KW-0560">Oxidoreductase</keyword>